<evidence type="ECO:0000256" key="2">
    <source>
        <dbReference type="RuleBase" id="RU004508"/>
    </source>
</evidence>
<dbReference type="Proteomes" id="UP000786185">
    <property type="component" value="Unassembled WGS sequence"/>
</dbReference>
<evidence type="ECO:0000313" key="4">
    <source>
        <dbReference type="Proteomes" id="UP000786185"/>
    </source>
</evidence>
<accession>A0AAW4BGP7</accession>
<comment type="similarity">
    <text evidence="2">Belongs to the DegT/DnrJ/EryC1 family.</text>
</comment>
<protein>
    <submittedName>
        <fullName evidence="3">DegT/DnrJ/EryC1/StrS aminotransferase family protein</fullName>
    </submittedName>
</protein>
<evidence type="ECO:0000313" key="3">
    <source>
        <dbReference type="EMBL" id="MBF4437125.1"/>
    </source>
</evidence>
<organism evidence="3 4">
    <name type="scientific">Vibrio anguillarum</name>
    <name type="common">Listonella anguillarum</name>
    <dbReference type="NCBI Taxonomy" id="55601"/>
    <lineage>
        <taxon>Bacteria</taxon>
        <taxon>Pseudomonadati</taxon>
        <taxon>Pseudomonadota</taxon>
        <taxon>Gammaproteobacteria</taxon>
        <taxon>Vibrionales</taxon>
        <taxon>Vibrionaceae</taxon>
        <taxon>Vibrio</taxon>
    </lineage>
</organism>
<dbReference type="InterPro" id="IPR015421">
    <property type="entry name" value="PyrdxlP-dep_Trfase_major"/>
</dbReference>
<keyword evidence="3" id="KW-0808">Transferase</keyword>
<dbReference type="GO" id="GO:0008483">
    <property type="term" value="F:transaminase activity"/>
    <property type="evidence" value="ECO:0007669"/>
    <property type="project" value="UniProtKB-KW"/>
</dbReference>
<name>A0AAW4BGP7_VIBAN</name>
<dbReference type="EMBL" id="SCLC01000650">
    <property type="protein sequence ID" value="MBF4437125.1"/>
    <property type="molecule type" value="Genomic_DNA"/>
</dbReference>
<proteinExistence type="inferred from homology"/>
<reference evidence="3" key="1">
    <citation type="journal article" date="2021" name="PeerJ">
        <title>Analysis of 44 Vibrio anguillarum genomes reveals high genetic diversity.</title>
        <authorList>
            <person name="Hansen M.J."/>
            <person name="Dalsgaard I."/>
        </authorList>
    </citation>
    <scope>NUCLEOTIDE SEQUENCE</scope>
    <source>
        <strain evidence="3">850617-1/1</strain>
    </source>
</reference>
<gene>
    <name evidence="3" type="ORF">ERJ77_22085</name>
</gene>
<dbReference type="InterPro" id="IPR015424">
    <property type="entry name" value="PyrdxlP-dep_Trfase"/>
</dbReference>
<comment type="caution">
    <text evidence="3">The sequence shown here is derived from an EMBL/GenBank/DDBJ whole genome shotgun (WGS) entry which is preliminary data.</text>
</comment>
<keyword evidence="1 2" id="KW-0663">Pyridoxal phosphate</keyword>
<evidence type="ECO:0000256" key="1">
    <source>
        <dbReference type="ARBA" id="ARBA00022898"/>
    </source>
</evidence>
<keyword evidence="3" id="KW-0032">Aminotransferase</keyword>
<dbReference type="Gene3D" id="3.40.640.10">
    <property type="entry name" value="Type I PLP-dependent aspartate aminotransferase-like (Major domain)"/>
    <property type="match status" value="1"/>
</dbReference>
<dbReference type="Pfam" id="PF01041">
    <property type="entry name" value="DegT_DnrJ_EryC1"/>
    <property type="match status" value="1"/>
</dbReference>
<sequence length="400" mass="46383">MMIIRARPKYLLEEDICTIEDISIIKDADKKDIEDQGFYFNRGSSALKFVLENLVNYLKKDITVCIQSLNCHTILEAALEVSGVSVLLSDIKVDDFSIPLNFLEENHNNIDILFLLHYQGLVNSEYDEIISFCKENKIIVIEDLAHVLESSYDLKGDFGIYSYAFDKPLTSFSGGKVELNYNNSDFYDCFVEEYGKLPFESEKNVENDIKLLKYFMHASRENVFKPNLDNRDFVNALVNTFSENNIVTLLGNNLSYFVFRLIFKIKNKFLNAGLDSPYEVLRLNYKKIALINIQYERSMQKREDLLILQKNIIERLVGNDVVAEIKTDFLWNRISFIPKDVERLPNEVQYGNFNWPTPLHIMYSDLPNVSLSGDYPNTSFVSKSVVNFPCWSEKILHYLA</sequence>
<dbReference type="AlphaFoldDB" id="A0AAW4BGP7"/>
<dbReference type="SUPFAM" id="SSF53383">
    <property type="entry name" value="PLP-dependent transferases"/>
    <property type="match status" value="1"/>
</dbReference>
<dbReference type="InterPro" id="IPR000653">
    <property type="entry name" value="DegT/StrS_aminotransferase"/>
</dbReference>